<protein>
    <recommendedName>
        <fullName evidence="12">ABC transporter permease</fullName>
    </recommendedName>
</protein>
<dbReference type="GO" id="GO:0022857">
    <property type="term" value="F:transmembrane transporter activity"/>
    <property type="evidence" value="ECO:0007669"/>
    <property type="project" value="InterPro"/>
</dbReference>
<evidence type="ECO:0000256" key="8">
    <source>
        <dbReference type="ARBA" id="ARBA00037998"/>
    </source>
</evidence>
<evidence type="ECO:0000256" key="2">
    <source>
        <dbReference type="ARBA" id="ARBA00022448"/>
    </source>
</evidence>
<dbReference type="InterPro" id="IPR052157">
    <property type="entry name" value="BCAA_transport_permease"/>
</dbReference>
<evidence type="ECO:0000256" key="5">
    <source>
        <dbReference type="ARBA" id="ARBA00022970"/>
    </source>
</evidence>
<dbReference type="AlphaFoldDB" id="W4LAQ5"/>
<dbReference type="InterPro" id="IPR001851">
    <property type="entry name" value="ABC_transp_permease"/>
</dbReference>
<name>W4LAQ5_ENTF1</name>
<dbReference type="CDD" id="cd06582">
    <property type="entry name" value="TM_PBP1_LivH_like"/>
    <property type="match status" value="1"/>
</dbReference>
<dbReference type="EMBL" id="AZHW01000967">
    <property type="protein sequence ID" value="ETW95009.1"/>
    <property type="molecule type" value="Genomic_DNA"/>
</dbReference>
<feature type="transmembrane region" description="Helical" evidence="9">
    <location>
        <begin position="231"/>
        <end position="255"/>
    </location>
</feature>
<keyword evidence="4 9" id="KW-0812">Transmembrane</keyword>
<keyword evidence="2" id="KW-0813">Transport</keyword>
<accession>W4LAQ5</accession>
<dbReference type="Pfam" id="PF02653">
    <property type="entry name" value="BPD_transp_2"/>
    <property type="match status" value="1"/>
</dbReference>
<feature type="transmembrane region" description="Helical" evidence="9">
    <location>
        <begin position="12"/>
        <end position="36"/>
    </location>
</feature>
<evidence type="ECO:0008006" key="12">
    <source>
        <dbReference type="Google" id="ProtNLM"/>
    </source>
</evidence>
<evidence type="ECO:0000256" key="3">
    <source>
        <dbReference type="ARBA" id="ARBA00022475"/>
    </source>
</evidence>
<comment type="caution">
    <text evidence="10">The sequence shown here is derived from an EMBL/GenBank/DDBJ whole genome shotgun (WGS) entry which is preliminary data.</text>
</comment>
<keyword evidence="5" id="KW-0029">Amino-acid transport</keyword>
<sequence length="295" mass="31670">MDIYLVSQLINGLIFGLLYGLIALGLTIVFSIMRVVNFAHGELYMLGGYMLYLLTVQFGLPPLLGLPLCMIVVGLVGCLIERVLLRPVYTTRMERAEEYAIILTFGLSLLLQNGALWGIGPYELTPASFWEGSKHIIGDLYLAGDRLYAAGVAAILLIATLLLVYRTWWGHALMATAQSRVGASIVGINAIRMHLLAMGLSGLLAAAAGALIAPIFLVYPDVGAVPAIKSFVVIVLGGMGSIPGSILGALLLGVVESLGSVYLAVSYRDVYAFLVLILVLLIRPYGLFGQKERRA</sequence>
<keyword evidence="11" id="KW-1185">Reference proteome</keyword>
<evidence type="ECO:0000313" key="10">
    <source>
        <dbReference type="EMBL" id="ETW95009.1"/>
    </source>
</evidence>
<dbReference type="PATRIC" id="fig|1429438.4.peg.6146"/>
<keyword evidence="6 9" id="KW-1133">Transmembrane helix</keyword>
<keyword evidence="3" id="KW-1003">Cell membrane</keyword>
<gene>
    <name evidence="10" type="ORF">ETSY1_32405</name>
</gene>
<evidence type="ECO:0000256" key="6">
    <source>
        <dbReference type="ARBA" id="ARBA00022989"/>
    </source>
</evidence>
<reference evidence="10 11" key="1">
    <citation type="journal article" date="2014" name="Nature">
        <title>An environmental bacterial taxon with a large and distinct metabolic repertoire.</title>
        <authorList>
            <person name="Wilson M.C."/>
            <person name="Mori T."/>
            <person name="Ruckert C."/>
            <person name="Uria A.R."/>
            <person name="Helf M.J."/>
            <person name="Takada K."/>
            <person name="Gernert C."/>
            <person name="Steffens U.A."/>
            <person name="Heycke N."/>
            <person name="Schmitt S."/>
            <person name="Rinke C."/>
            <person name="Helfrich E.J."/>
            <person name="Brachmann A.O."/>
            <person name="Gurgui C."/>
            <person name="Wakimoto T."/>
            <person name="Kracht M."/>
            <person name="Crusemann M."/>
            <person name="Hentschel U."/>
            <person name="Abe I."/>
            <person name="Matsunaga S."/>
            <person name="Kalinowski J."/>
            <person name="Takeyama H."/>
            <person name="Piel J."/>
        </authorList>
    </citation>
    <scope>NUCLEOTIDE SEQUENCE [LARGE SCALE GENOMIC DNA]</scope>
    <source>
        <strain evidence="11">TSY1</strain>
    </source>
</reference>
<dbReference type="HOGENOM" id="CLU_039929_3_0_7"/>
<feature type="transmembrane region" description="Helical" evidence="9">
    <location>
        <begin position="270"/>
        <end position="288"/>
    </location>
</feature>
<dbReference type="GO" id="GO:0006865">
    <property type="term" value="P:amino acid transport"/>
    <property type="evidence" value="ECO:0007669"/>
    <property type="project" value="UniProtKB-KW"/>
</dbReference>
<evidence type="ECO:0000313" key="11">
    <source>
        <dbReference type="Proteomes" id="UP000019141"/>
    </source>
</evidence>
<organism evidence="10 11">
    <name type="scientific">Entotheonella factor</name>
    <dbReference type="NCBI Taxonomy" id="1429438"/>
    <lineage>
        <taxon>Bacteria</taxon>
        <taxon>Pseudomonadati</taxon>
        <taxon>Nitrospinota/Tectimicrobiota group</taxon>
        <taxon>Candidatus Tectimicrobiota</taxon>
        <taxon>Candidatus Entotheonellia</taxon>
        <taxon>Candidatus Entotheonellales</taxon>
        <taxon>Candidatus Entotheonellaceae</taxon>
        <taxon>Candidatus Entotheonella</taxon>
    </lineage>
</organism>
<feature type="transmembrane region" description="Helical" evidence="9">
    <location>
        <begin position="197"/>
        <end position="219"/>
    </location>
</feature>
<evidence type="ECO:0000256" key="1">
    <source>
        <dbReference type="ARBA" id="ARBA00004651"/>
    </source>
</evidence>
<proteinExistence type="inferred from homology"/>
<keyword evidence="7 9" id="KW-0472">Membrane</keyword>
<dbReference type="PANTHER" id="PTHR11795">
    <property type="entry name" value="BRANCHED-CHAIN AMINO ACID TRANSPORT SYSTEM PERMEASE PROTEIN LIVH"/>
    <property type="match status" value="1"/>
</dbReference>
<dbReference type="Proteomes" id="UP000019141">
    <property type="component" value="Unassembled WGS sequence"/>
</dbReference>
<evidence type="ECO:0000256" key="9">
    <source>
        <dbReference type="SAM" id="Phobius"/>
    </source>
</evidence>
<comment type="subcellular location">
    <subcellularLocation>
        <location evidence="1">Cell membrane</location>
        <topology evidence="1">Multi-pass membrane protein</topology>
    </subcellularLocation>
</comment>
<feature type="transmembrane region" description="Helical" evidence="9">
    <location>
        <begin position="56"/>
        <end position="80"/>
    </location>
</feature>
<dbReference type="PANTHER" id="PTHR11795:SF445">
    <property type="entry name" value="AMINO ACID ABC TRANSPORTER PERMEASE PROTEIN"/>
    <property type="match status" value="1"/>
</dbReference>
<evidence type="ECO:0000256" key="4">
    <source>
        <dbReference type="ARBA" id="ARBA00022692"/>
    </source>
</evidence>
<comment type="similarity">
    <text evidence="8">Belongs to the binding-protein-dependent transport system permease family. LivHM subfamily.</text>
</comment>
<evidence type="ECO:0000256" key="7">
    <source>
        <dbReference type="ARBA" id="ARBA00023136"/>
    </source>
</evidence>
<feature type="transmembrane region" description="Helical" evidence="9">
    <location>
        <begin position="100"/>
        <end position="120"/>
    </location>
</feature>
<dbReference type="GO" id="GO:0005886">
    <property type="term" value="C:plasma membrane"/>
    <property type="evidence" value="ECO:0007669"/>
    <property type="project" value="UniProtKB-SubCell"/>
</dbReference>
<feature type="transmembrane region" description="Helical" evidence="9">
    <location>
        <begin position="147"/>
        <end position="165"/>
    </location>
</feature>